<proteinExistence type="predicted"/>
<dbReference type="SMART" id="SM00421">
    <property type="entry name" value="HTH_LUXR"/>
    <property type="match status" value="1"/>
</dbReference>
<protein>
    <submittedName>
        <fullName evidence="2">Transcriptional regulator, LuxR family</fullName>
    </submittedName>
</protein>
<dbReference type="GO" id="GO:0006355">
    <property type="term" value="P:regulation of DNA-templated transcription"/>
    <property type="evidence" value="ECO:0007669"/>
    <property type="project" value="InterPro"/>
</dbReference>
<dbReference type="InterPro" id="IPR000792">
    <property type="entry name" value="Tscrpt_reg_LuxR_C"/>
</dbReference>
<dbReference type="KEGG" id="rpe:RPE_4496"/>
<sequence length="380" mass="41595">MLRRLSDALQVAPYQPAEWMTALRMVAQATNSTHGEMVCWTKPKKTPLRLISNLSDEQAKLIQDWEIQVGADPSINPIVAAGISAPVLQTVTDDEVIRHDERSRHVVWNEYYHKLDIYHMCFSPLWRSSDSIVGLFLLRSFRDGAVSGDERRLFGSIASKWRDAALTAQSFKTDGARILAGALEGISIHAIILDGFGRCVHVSPVAESLLSGDDALTVRMDRLRRSDSSQAVADCQCAGRLIAIDADLQPCIDCVTRLVGPGGSDCRSCSIVVKGPSGISAQLRISSIPRDRHEISFGAAAIVVIDPPVVPSSIELLTDVASALTKAEREVALEMLDGRRPAEIAVRRSVSVETIRSQIKRIYAKLEVSGLVEFMAKAKR</sequence>
<dbReference type="STRING" id="316055.RPE_4496"/>
<evidence type="ECO:0000259" key="1">
    <source>
        <dbReference type="PROSITE" id="PS50043"/>
    </source>
</evidence>
<dbReference type="eggNOG" id="COG2771">
    <property type="taxonomic scope" value="Bacteria"/>
</dbReference>
<dbReference type="Pfam" id="PF00196">
    <property type="entry name" value="GerE"/>
    <property type="match status" value="1"/>
</dbReference>
<dbReference type="InterPro" id="IPR036388">
    <property type="entry name" value="WH-like_DNA-bd_sf"/>
</dbReference>
<gene>
    <name evidence="2" type="ordered locus">RPE_4496</name>
</gene>
<dbReference type="CDD" id="cd06170">
    <property type="entry name" value="LuxR_C_like"/>
    <property type="match status" value="1"/>
</dbReference>
<dbReference type="EMBL" id="CP000463">
    <property type="protein sequence ID" value="ABJ08416.1"/>
    <property type="molecule type" value="Genomic_DNA"/>
</dbReference>
<organism evidence="2">
    <name type="scientific">Rhodopseudomonas palustris (strain BisA53)</name>
    <dbReference type="NCBI Taxonomy" id="316055"/>
    <lineage>
        <taxon>Bacteria</taxon>
        <taxon>Pseudomonadati</taxon>
        <taxon>Pseudomonadota</taxon>
        <taxon>Alphaproteobacteria</taxon>
        <taxon>Hyphomicrobiales</taxon>
        <taxon>Nitrobacteraceae</taxon>
        <taxon>Rhodopseudomonas</taxon>
    </lineage>
</organism>
<dbReference type="SUPFAM" id="SSF46894">
    <property type="entry name" value="C-terminal effector domain of the bipartite response regulators"/>
    <property type="match status" value="1"/>
</dbReference>
<dbReference type="Gene3D" id="1.10.10.10">
    <property type="entry name" value="Winged helix-like DNA-binding domain superfamily/Winged helix DNA-binding domain"/>
    <property type="match status" value="1"/>
</dbReference>
<evidence type="ECO:0000313" key="2">
    <source>
        <dbReference type="EMBL" id="ABJ08416.1"/>
    </source>
</evidence>
<name>Q07I18_RHOP5</name>
<feature type="domain" description="HTH luxR-type" evidence="1">
    <location>
        <begin position="317"/>
        <end position="380"/>
    </location>
</feature>
<dbReference type="AlphaFoldDB" id="Q07I18"/>
<dbReference type="HOGENOM" id="CLU_867783_0_0_5"/>
<dbReference type="InterPro" id="IPR016032">
    <property type="entry name" value="Sig_transdc_resp-reg_C-effctor"/>
</dbReference>
<dbReference type="GO" id="GO:0003677">
    <property type="term" value="F:DNA binding"/>
    <property type="evidence" value="ECO:0007669"/>
    <property type="project" value="InterPro"/>
</dbReference>
<dbReference type="PROSITE" id="PS50043">
    <property type="entry name" value="HTH_LUXR_2"/>
    <property type="match status" value="1"/>
</dbReference>
<accession>Q07I18</accession>
<reference evidence="2" key="1">
    <citation type="submission" date="2006-09" db="EMBL/GenBank/DDBJ databases">
        <title>Complete sequence of Rhodopseudomonas palustris BisA53.</title>
        <authorList>
            <consortium name="US DOE Joint Genome Institute"/>
            <person name="Copeland A."/>
            <person name="Lucas S."/>
            <person name="Lapidus A."/>
            <person name="Barry K."/>
            <person name="Detter J.C."/>
            <person name="Glavina del Rio T."/>
            <person name="Hammon N."/>
            <person name="Israni S."/>
            <person name="Dalin E."/>
            <person name="Tice H."/>
            <person name="Pitluck S."/>
            <person name="Chain P."/>
            <person name="Malfatti S."/>
            <person name="Shin M."/>
            <person name="Vergez L."/>
            <person name="Schmutz J."/>
            <person name="Larimer F."/>
            <person name="Land M."/>
            <person name="Hauser L."/>
            <person name="Pelletier D.A."/>
            <person name="Kyrpides N."/>
            <person name="Kim E."/>
            <person name="Harwood C.S."/>
            <person name="Oda Y."/>
            <person name="Richardson P."/>
        </authorList>
    </citation>
    <scope>NUCLEOTIDE SEQUENCE [LARGE SCALE GENOMIC DNA]</scope>
    <source>
        <strain evidence="2">BisA53</strain>
    </source>
</reference>